<dbReference type="EMBL" id="JAAGOA010000004">
    <property type="protein sequence ID" value="NED99954.1"/>
    <property type="molecule type" value="Genomic_DNA"/>
</dbReference>
<protein>
    <submittedName>
        <fullName evidence="6">Zinc ABC transporter substrate-binding protein</fullName>
    </submittedName>
</protein>
<keyword evidence="2" id="KW-0813">Transport</keyword>
<feature type="region of interest" description="Disordered" evidence="4">
    <location>
        <begin position="129"/>
        <end position="210"/>
    </location>
</feature>
<feature type="compositionally biased region" description="Acidic residues" evidence="4">
    <location>
        <begin position="160"/>
        <end position="172"/>
    </location>
</feature>
<evidence type="ECO:0000256" key="4">
    <source>
        <dbReference type="SAM" id="MobiDB-lite"/>
    </source>
</evidence>
<dbReference type="PANTHER" id="PTHR42953:SF3">
    <property type="entry name" value="HIGH-AFFINITY ZINC UPTAKE SYSTEM PROTEIN ZNUA"/>
    <property type="match status" value="1"/>
</dbReference>
<dbReference type="RefSeq" id="WP_163734846.1">
    <property type="nucleotide sequence ID" value="NZ_JAAGOA010000004.1"/>
</dbReference>
<dbReference type="InterPro" id="IPR006129">
    <property type="entry name" value="AdhesinB"/>
</dbReference>
<evidence type="ECO:0000256" key="2">
    <source>
        <dbReference type="ARBA" id="ARBA00022448"/>
    </source>
</evidence>
<comment type="caution">
    <text evidence="6">The sequence shown here is derived from an EMBL/GenBank/DDBJ whole genome shotgun (WGS) entry which is preliminary data.</text>
</comment>
<organism evidence="6 7">
    <name type="scientific">Phytoactinopolyspora halotolerans</name>
    <dbReference type="NCBI Taxonomy" id="1981512"/>
    <lineage>
        <taxon>Bacteria</taxon>
        <taxon>Bacillati</taxon>
        <taxon>Actinomycetota</taxon>
        <taxon>Actinomycetes</taxon>
        <taxon>Jiangellales</taxon>
        <taxon>Jiangellaceae</taxon>
        <taxon>Phytoactinopolyspora</taxon>
    </lineage>
</organism>
<dbReference type="PRINTS" id="PR00691">
    <property type="entry name" value="ADHESINB"/>
</dbReference>
<name>A0A6L9S3F8_9ACTN</name>
<dbReference type="GO" id="GO:0046872">
    <property type="term" value="F:metal ion binding"/>
    <property type="evidence" value="ECO:0007669"/>
    <property type="project" value="InterPro"/>
</dbReference>
<accession>A0A6L9S3F8</accession>
<feature type="signal peptide" evidence="5">
    <location>
        <begin position="1"/>
        <end position="21"/>
    </location>
</feature>
<dbReference type="Pfam" id="PF01297">
    <property type="entry name" value="ZnuA"/>
    <property type="match status" value="1"/>
</dbReference>
<evidence type="ECO:0000256" key="5">
    <source>
        <dbReference type="SAM" id="SignalP"/>
    </source>
</evidence>
<evidence type="ECO:0000313" key="6">
    <source>
        <dbReference type="EMBL" id="NED99954.1"/>
    </source>
</evidence>
<reference evidence="6 7" key="1">
    <citation type="submission" date="2020-02" db="EMBL/GenBank/DDBJ databases">
        <authorList>
            <person name="Li X.-J."/>
            <person name="Han X.-M."/>
        </authorList>
    </citation>
    <scope>NUCLEOTIDE SEQUENCE [LARGE SCALE GENOMIC DNA]</scope>
    <source>
        <strain evidence="6 7">CCTCC AB 2017055</strain>
    </source>
</reference>
<dbReference type="Proteomes" id="UP000475214">
    <property type="component" value="Unassembled WGS sequence"/>
</dbReference>
<dbReference type="Gene3D" id="3.40.50.1980">
    <property type="entry name" value="Nitrogenase molybdenum iron protein domain"/>
    <property type="match status" value="2"/>
</dbReference>
<proteinExistence type="inferred from homology"/>
<dbReference type="AlphaFoldDB" id="A0A6L9S3F8"/>
<dbReference type="GO" id="GO:0007155">
    <property type="term" value="P:cell adhesion"/>
    <property type="evidence" value="ECO:0007669"/>
    <property type="project" value="InterPro"/>
</dbReference>
<dbReference type="InterPro" id="IPR050492">
    <property type="entry name" value="Bact_metal-bind_prot9"/>
</dbReference>
<evidence type="ECO:0000256" key="1">
    <source>
        <dbReference type="ARBA" id="ARBA00011028"/>
    </source>
</evidence>
<sequence>MTSRSAFRWLPALAVSGLILASCGSDDGSGDGAASSSDGPTIAAAFYPMAFVAEHVAGDLADVENLTQPGTESHDLELTAQQVGAVADADLVLYLEEFQPAVDEAVAQNGSGAVVDAASVVELRPDEHDHAGEEADDEHDHDEEDADADEETGDDHAEDEHDDDGHDEDAEDEHDHADEEAADEDEHADEAGDDGHDHGGLEGDPHLWLDPTNLSTLADALAEELAEIDPDNADAYDANAHELIEQLEALDEEFSEGLAQCERSLIVVSHEAFGYLADRYGLEQLGVAGLDPDSEPSPARVAEVHDTIEREGVTTVFYERLSSPDVVQSIADDLGLQTAVLDPIEGLTDDTADEDYFSLMRQNLEAIQAANGCS</sequence>
<dbReference type="PANTHER" id="PTHR42953">
    <property type="entry name" value="HIGH-AFFINITY ZINC UPTAKE SYSTEM PROTEIN ZNUA-RELATED"/>
    <property type="match status" value="1"/>
</dbReference>
<gene>
    <name evidence="6" type="ORF">G1H10_07205</name>
</gene>
<evidence type="ECO:0000256" key="3">
    <source>
        <dbReference type="ARBA" id="ARBA00022729"/>
    </source>
</evidence>
<evidence type="ECO:0000313" key="7">
    <source>
        <dbReference type="Proteomes" id="UP000475214"/>
    </source>
</evidence>
<dbReference type="GO" id="GO:0030001">
    <property type="term" value="P:metal ion transport"/>
    <property type="evidence" value="ECO:0007669"/>
    <property type="project" value="InterPro"/>
</dbReference>
<dbReference type="InterPro" id="IPR006127">
    <property type="entry name" value="ZnuA-like"/>
</dbReference>
<dbReference type="PROSITE" id="PS51257">
    <property type="entry name" value="PROKAR_LIPOPROTEIN"/>
    <property type="match status" value="1"/>
</dbReference>
<comment type="similarity">
    <text evidence="1">Belongs to the bacterial solute-binding protein 9 family.</text>
</comment>
<keyword evidence="3 5" id="KW-0732">Signal</keyword>
<dbReference type="SUPFAM" id="SSF53807">
    <property type="entry name" value="Helical backbone' metal receptor"/>
    <property type="match status" value="1"/>
</dbReference>
<feature type="compositionally biased region" description="Basic and acidic residues" evidence="4">
    <location>
        <begin position="189"/>
        <end position="207"/>
    </location>
</feature>
<feature type="chain" id="PRO_5039350476" evidence="5">
    <location>
        <begin position="22"/>
        <end position="374"/>
    </location>
</feature>
<keyword evidence="7" id="KW-1185">Reference proteome</keyword>
<feature type="compositionally biased region" description="Acidic residues" evidence="4">
    <location>
        <begin position="134"/>
        <end position="153"/>
    </location>
</feature>